<evidence type="ECO:0008006" key="3">
    <source>
        <dbReference type="Google" id="ProtNLM"/>
    </source>
</evidence>
<dbReference type="InterPro" id="IPR001753">
    <property type="entry name" value="Enoyl-CoA_hydra/iso"/>
</dbReference>
<gene>
    <name evidence="1" type="ORF">CEE37_13585</name>
</gene>
<sequence length="688" mass="75573">MKSMRQTTLETLGLGPVIDIFSKGKLPADEKSLVDKVFGPAKNRGSLVISGGNGIVGSGKAMQLGARLLPYDVPIVTLDLPDAPDGIGQQFGGLKGSFGAKTANEIMANIVKLNYDGASLPEALASFKPRFLLEAIPEILKLKKSHYGLMRKHFEDIEIRSVTSGFPNKELGVGILHPSFPHPINKVWEVVEDTPSDITRMLLALGLVPIMVGDHWSFILDVLFCGITQAAIRYHEATNMPYWKVDKYVRRLIGPNPVRAHDAIGPGASFLTWSCLHHLAETYGEVFRPSPELVRRKNSGESWYSSNRPVVDWGLDDEELLNSWVLGPIFQMTSLMLHENRAPLSHMNAIGELCAQFTKGINAFVRSYGADKVIKTVKAYHKLHPEAKGSCWYPKVFAKMDSPEWQQLYVNAEHDGSVGVITISRESLNWDVVDELNRAVNWLKSEKIKKVILTGDFHMSTQLVGADTTEFYPALADEKAGFKVAKNWSKMARRFHNEFDVSVGFIDGKRCLGGMLELMMHCHYLVSVDDAQLGMPEVTLPVVPGMEGCHWALRKAGSGDYQKILGLLLSGKSVRAKDASGWLVDYTGKMEPALKKAWQIASGGKHGLKLRKVKDSALKVPKTVKGLPAGDPALEAARKALMDCIQASCGTTLAQALDVQAKHSAGFMLNKLCQKGAIGSSAKKMMDI</sequence>
<dbReference type="PANTHER" id="PTHR11941:SF54">
    <property type="entry name" value="ENOYL-COA HYDRATASE, MITOCHONDRIAL"/>
    <property type="match status" value="1"/>
</dbReference>
<name>A0A532UT49_UNCL8</name>
<dbReference type="GO" id="GO:0006635">
    <property type="term" value="P:fatty acid beta-oxidation"/>
    <property type="evidence" value="ECO:0007669"/>
    <property type="project" value="TreeGrafter"/>
</dbReference>
<evidence type="ECO:0000313" key="2">
    <source>
        <dbReference type="Proteomes" id="UP000319619"/>
    </source>
</evidence>
<dbReference type="SUPFAM" id="SSF52096">
    <property type="entry name" value="ClpP/crotonase"/>
    <property type="match status" value="1"/>
</dbReference>
<dbReference type="PANTHER" id="PTHR11941">
    <property type="entry name" value="ENOYL-COA HYDRATASE-RELATED"/>
    <property type="match status" value="1"/>
</dbReference>
<dbReference type="InterPro" id="IPR029045">
    <property type="entry name" value="ClpP/crotonase-like_dom_sf"/>
</dbReference>
<dbReference type="GO" id="GO:0003824">
    <property type="term" value="F:catalytic activity"/>
    <property type="evidence" value="ECO:0007669"/>
    <property type="project" value="UniProtKB-ARBA"/>
</dbReference>
<dbReference type="EMBL" id="NJBN01000011">
    <property type="protein sequence ID" value="TKJ37987.1"/>
    <property type="molecule type" value="Genomic_DNA"/>
</dbReference>
<protein>
    <recommendedName>
        <fullName evidence="3">3-hydroxyacyl-CoA dehydrogenase C-terminal domain-containing protein</fullName>
    </recommendedName>
</protein>
<comment type="caution">
    <text evidence="1">The sequence shown here is derived from an EMBL/GenBank/DDBJ whole genome shotgun (WGS) entry which is preliminary data.</text>
</comment>
<dbReference type="AlphaFoldDB" id="A0A532UT49"/>
<dbReference type="Proteomes" id="UP000319619">
    <property type="component" value="Unassembled WGS sequence"/>
</dbReference>
<dbReference type="CDD" id="cd06558">
    <property type="entry name" value="crotonase-like"/>
    <property type="match status" value="1"/>
</dbReference>
<dbReference type="Gene3D" id="3.90.226.10">
    <property type="entry name" value="2-enoyl-CoA Hydratase, Chain A, domain 1"/>
    <property type="match status" value="1"/>
</dbReference>
<accession>A0A532UT49</accession>
<dbReference type="Pfam" id="PF00378">
    <property type="entry name" value="ECH_1"/>
    <property type="match status" value="1"/>
</dbReference>
<reference evidence="1 2" key="1">
    <citation type="submission" date="2017-06" db="EMBL/GenBank/DDBJ databases">
        <title>Novel microbial phyla capable of carbon fixation and sulfur reduction in deep-sea sediments.</title>
        <authorList>
            <person name="Huang J."/>
            <person name="Baker B."/>
            <person name="Wang Y."/>
        </authorList>
    </citation>
    <scope>NUCLEOTIDE SEQUENCE [LARGE SCALE GENOMIC DNA]</scope>
    <source>
        <strain evidence="1">B3_LCP</strain>
    </source>
</reference>
<proteinExistence type="predicted"/>
<evidence type="ECO:0000313" key="1">
    <source>
        <dbReference type="EMBL" id="TKJ37987.1"/>
    </source>
</evidence>
<organism evidence="1 2">
    <name type="scientific">candidate division LCP-89 bacterium B3_LCP</name>
    <dbReference type="NCBI Taxonomy" id="2012998"/>
    <lineage>
        <taxon>Bacteria</taxon>
        <taxon>Pseudomonadati</taxon>
        <taxon>Bacteria division LCP-89</taxon>
    </lineage>
</organism>